<evidence type="ECO:0000256" key="1">
    <source>
        <dbReference type="ARBA" id="ARBA00004651"/>
    </source>
</evidence>
<evidence type="ECO:0000256" key="2">
    <source>
        <dbReference type="ARBA" id="ARBA00022475"/>
    </source>
</evidence>
<feature type="transmembrane region" description="Helical" evidence="8">
    <location>
        <begin position="258"/>
        <end position="276"/>
    </location>
</feature>
<feature type="transmembrane region" description="Helical" evidence="8">
    <location>
        <begin position="283"/>
        <end position="303"/>
    </location>
</feature>
<dbReference type="InterPro" id="IPR050297">
    <property type="entry name" value="LipidA_mod_glycosyltrf_83"/>
</dbReference>
<evidence type="ECO:0000256" key="7">
    <source>
        <dbReference type="ARBA" id="ARBA00023136"/>
    </source>
</evidence>
<keyword evidence="7 8" id="KW-0472">Membrane</keyword>
<dbReference type="AlphaFoldDB" id="A0A6J4JVV1"/>
<feature type="transmembrane region" description="Helical" evidence="8">
    <location>
        <begin position="141"/>
        <end position="166"/>
    </location>
</feature>
<reference evidence="10" key="1">
    <citation type="submission" date="2020-02" db="EMBL/GenBank/DDBJ databases">
        <authorList>
            <person name="Meier V. D."/>
        </authorList>
    </citation>
    <scope>NUCLEOTIDE SEQUENCE</scope>
    <source>
        <strain evidence="10">AVDCRST_MAG77</strain>
    </source>
</reference>
<keyword evidence="2" id="KW-1003">Cell membrane</keyword>
<evidence type="ECO:0000256" key="5">
    <source>
        <dbReference type="ARBA" id="ARBA00022692"/>
    </source>
</evidence>
<organism evidence="10">
    <name type="scientific">uncultured Chloroflexota bacterium</name>
    <dbReference type="NCBI Taxonomy" id="166587"/>
    <lineage>
        <taxon>Bacteria</taxon>
        <taxon>Bacillati</taxon>
        <taxon>Chloroflexota</taxon>
        <taxon>environmental samples</taxon>
    </lineage>
</organism>
<name>A0A6J4JVV1_9CHLR</name>
<feature type="domain" description="Glycosyltransferase RgtA/B/C/D-like" evidence="9">
    <location>
        <begin position="42"/>
        <end position="191"/>
    </location>
</feature>
<feature type="transmembrane region" description="Helical" evidence="8">
    <location>
        <begin position="232"/>
        <end position="252"/>
    </location>
</feature>
<accession>A0A6J4JVV1</accession>
<dbReference type="GO" id="GO:0016763">
    <property type="term" value="F:pentosyltransferase activity"/>
    <property type="evidence" value="ECO:0007669"/>
    <property type="project" value="TreeGrafter"/>
</dbReference>
<keyword evidence="3" id="KW-0328">Glycosyltransferase</keyword>
<dbReference type="InterPro" id="IPR038731">
    <property type="entry name" value="RgtA/B/C-like"/>
</dbReference>
<evidence type="ECO:0000256" key="4">
    <source>
        <dbReference type="ARBA" id="ARBA00022679"/>
    </source>
</evidence>
<feature type="transmembrane region" description="Helical" evidence="8">
    <location>
        <begin position="309"/>
        <end position="329"/>
    </location>
</feature>
<evidence type="ECO:0000259" key="9">
    <source>
        <dbReference type="Pfam" id="PF13231"/>
    </source>
</evidence>
<sequence length="459" mass="49163">MGVLLRLAFLSVPLITDEAGYAYVAHWMARGLALYTDLWFDRPQGIFLVYGMQMAVLGESTEAIRLGAALYNGVTTVLVHALGRTLATPRVGLASAGLFALASASPAIEGFTANGELYMNLPVVACLLLAAHGRWTWSGVALALAVAVKPTAVLSAGPALAVLLLWARRPATVLRRCVLVAAGLVVGVAPFVAHGVATDAALYWYSVVGFRVQAHSALSVGGALVRDLLQTAPTVTAALLPLWVLVAIGGYAGGWTRAGVAGMALLGGAVAGAALGGYWYWHYYVGLVPGAALLGALGMAWVLDRRHRALAAVLLLATLVAVGFNARLVGTARETSWRLYGRPAYLQSSAIADYVRARTGEQDTIYAAFAQADLYHLSGRRSAGRHLYWTEINRAPGALEAVIEMLDDPARRPAYVIEIERELEVPGRSAAFWERVERYYMPEREIGGFMLYRRRENGA</sequence>
<dbReference type="PANTHER" id="PTHR33908">
    <property type="entry name" value="MANNOSYLTRANSFERASE YKCB-RELATED"/>
    <property type="match status" value="1"/>
</dbReference>
<keyword evidence="5 8" id="KW-0812">Transmembrane</keyword>
<feature type="transmembrane region" description="Helical" evidence="8">
    <location>
        <begin position="178"/>
        <end position="197"/>
    </location>
</feature>
<evidence type="ECO:0000256" key="8">
    <source>
        <dbReference type="SAM" id="Phobius"/>
    </source>
</evidence>
<keyword evidence="6 8" id="KW-1133">Transmembrane helix</keyword>
<dbReference type="EMBL" id="CADCTC010000239">
    <property type="protein sequence ID" value="CAA9289010.1"/>
    <property type="molecule type" value="Genomic_DNA"/>
</dbReference>
<proteinExistence type="predicted"/>
<evidence type="ECO:0000256" key="3">
    <source>
        <dbReference type="ARBA" id="ARBA00022676"/>
    </source>
</evidence>
<dbReference type="Pfam" id="PF13231">
    <property type="entry name" value="PMT_2"/>
    <property type="match status" value="1"/>
</dbReference>
<dbReference type="GO" id="GO:0005886">
    <property type="term" value="C:plasma membrane"/>
    <property type="evidence" value="ECO:0007669"/>
    <property type="project" value="UniProtKB-SubCell"/>
</dbReference>
<dbReference type="PANTHER" id="PTHR33908:SF11">
    <property type="entry name" value="MEMBRANE PROTEIN"/>
    <property type="match status" value="1"/>
</dbReference>
<evidence type="ECO:0000256" key="6">
    <source>
        <dbReference type="ARBA" id="ARBA00022989"/>
    </source>
</evidence>
<protein>
    <recommendedName>
        <fullName evidence="9">Glycosyltransferase RgtA/B/C/D-like domain-containing protein</fullName>
    </recommendedName>
</protein>
<gene>
    <name evidence="10" type="ORF">AVDCRST_MAG77-4560</name>
</gene>
<dbReference type="GO" id="GO:0009103">
    <property type="term" value="P:lipopolysaccharide biosynthetic process"/>
    <property type="evidence" value="ECO:0007669"/>
    <property type="project" value="UniProtKB-ARBA"/>
</dbReference>
<comment type="subcellular location">
    <subcellularLocation>
        <location evidence="1">Cell membrane</location>
        <topology evidence="1">Multi-pass membrane protein</topology>
    </subcellularLocation>
</comment>
<evidence type="ECO:0000313" key="10">
    <source>
        <dbReference type="EMBL" id="CAA9289010.1"/>
    </source>
</evidence>
<keyword evidence="4" id="KW-0808">Transferase</keyword>